<dbReference type="RefSeq" id="WP_014974391.1">
    <property type="nucleotide sequence ID" value="NZ_BPKR01000001.1"/>
</dbReference>
<protein>
    <submittedName>
        <fullName evidence="1">Uncharacterized protein</fullName>
    </submittedName>
</protein>
<evidence type="ECO:0000313" key="2">
    <source>
        <dbReference type="Proteomes" id="UP000321332"/>
    </source>
</evidence>
<dbReference type="Proteomes" id="UP000321332">
    <property type="component" value="Chromosome"/>
</dbReference>
<dbReference type="AlphaFoldDB" id="A0AAE6IIQ3"/>
<reference evidence="1 2" key="1">
    <citation type="submission" date="2019-06" db="EMBL/GenBank/DDBJ databases">
        <title>Genome analyses of bacteria isolated from kimchi.</title>
        <authorList>
            <person name="Lee S."/>
            <person name="Ahn S."/>
            <person name="Roh S."/>
        </authorList>
    </citation>
    <scope>NUCLEOTIDE SEQUENCE [LARGE SCALE GENOMIC DNA]</scope>
    <source>
        <strain evidence="1 2">CBA3620</strain>
    </source>
</reference>
<proteinExistence type="predicted"/>
<name>A0AAE6IIQ3_LEUCA</name>
<dbReference type="GeneID" id="79395959"/>
<organism evidence="1 2">
    <name type="scientific">Leuconostoc carnosum</name>
    <dbReference type="NCBI Taxonomy" id="1252"/>
    <lineage>
        <taxon>Bacteria</taxon>
        <taxon>Bacillati</taxon>
        <taxon>Bacillota</taxon>
        <taxon>Bacilli</taxon>
        <taxon>Lactobacillales</taxon>
        <taxon>Lactobacillaceae</taxon>
        <taxon>Leuconostoc</taxon>
    </lineage>
</organism>
<sequence>MLKSVLKFMLASTLIVSGVIVGGTIFAAKGVDNLGDKLEDKIHG</sequence>
<gene>
    <name evidence="1" type="ORF">FGL89_00575</name>
</gene>
<dbReference type="EMBL" id="CP042374">
    <property type="protein sequence ID" value="QEA32737.1"/>
    <property type="molecule type" value="Genomic_DNA"/>
</dbReference>
<accession>A0AAE6IIQ3</accession>
<evidence type="ECO:0000313" key="1">
    <source>
        <dbReference type="EMBL" id="QEA32737.1"/>
    </source>
</evidence>